<dbReference type="EMBL" id="RJUK01000001">
    <property type="protein sequence ID" value="ROQ21708.1"/>
    <property type="molecule type" value="Genomic_DNA"/>
</dbReference>
<protein>
    <recommendedName>
        <fullName evidence="3">Cellulase (Glycosyl hydrolase family 5)</fullName>
    </recommendedName>
</protein>
<accession>A0A3N1P278</accession>
<evidence type="ECO:0000313" key="2">
    <source>
        <dbReference type="Proteomes" id="UP000273643"/>
    </source>
</evidence>
<comment type="caution">
    <text evidence="1">The sequence shown here is derived from an EMBL/GenBank/DDBJ whole genome shotgun (WGS) entry which is preliminary data.</text>
</comment>
<name>A0A3N1P278_9GAMM</name>
<dbReference type="InterPro" id="IPR017853">
    <property type="entry name" value="GH"/>
</dbReference>
<evidence type="ECO:0000313" key="1">
    <source>
        <dbReference type="EMBL" id="ROQ21708.1"/>
    </source>
</evidence>
<dbReference type="AlphaFoldDB" id="A0A3N1P278"/>
<proteinExistence type="predicted"/>
<dbReference type="RefSeq" id="WP_123638652.1">
    <property type="nucleotide sequence ID" value="NZ_RJUK01000001.1"/>
</dbReference>
<evidence type="ECO:0008006" key="3">
    <source>
        <dbReference type="Google" id="ProtNLM"/>
    </source>
</evidence>
<keyword evidence="2" id="KW-1185">Reference proteome</keyword>
<organism evidence="1 2">
    <name type="scientific">Marinimicrobium koreense</name>
    <dbReference type="NCBI Taxonomy" id="306545"/>
    <lineage>
        <taxon>Bacteria</taxon>
        <taxon>Pseudomonadati</taxon>
        <taxon>Pseudomonadota</taxon>
        <taxon>Gammaproteobacteria</taxon>
        <taxon>Cellvibrionales</taxon>
        <taxon>Cellvibrionaceae</taxon>
        <taxon>Marinimicrobium</taxon>
    </lineage>
</organism>
<reference evidence="1 2" key="1">
    <citation type="submission" date="2018-11" db="EMBL/GenBank/DDBJ databases">
        <title>Genomic Encyclopedia of Type Strains, Phase IV (KMG-IV): sequencing the most valuable type-strain genomes for metagenomic binning, comparative biology and taxonomic classification.</title>
        <authorList>
            <person name="Goeker M."/>
        </authorList>
    </citation>
    <scope>NUCLEOTIDE SEQUENCE [LARGE SCALE GENOMIC DNA]</scope>
    <source>
        <strain evidence="1 2">DSM 16974</strain>
    </source>
</reference>
<sequence>MFATSRFLTDVLWVALTVSCLAILPAKADKAMGVNVNGLGVQLSDLSENGMLQRSGTVWVRMFVDMSNLRGKSQAEVDADPSITNFRALHNAGYKTILNLKWATNGRDFPGPGTQGRLDDFDIMRKVIRGAGAGNIDIVVVGNEPFRETDLTFRDGDMTDWYERMAIEINNFKNNNNYAYDIYMGSFNNVHKTSERTAVFNDLMQFAKDKSWISGVDLHMHHNLIEEWSDALNFTLGEIRSNQGIIITEFSLMRWYKSNNGNSLSSSYANQYYPGGTNKKVWEELVTLQNIQSTSRWLDFNAMHNFTNSRRHYLRNVHRDYFSVNSNKIRVATFALRQNSFPNYSSNSDAWIYNGLFCFSTCNSEDEGFQWLDDFRDLPKQ</sequence>
<dbReference type="Proteomes" id="UP000273643">
    <property type="component" value="Unassembled WGS sequence"/>
</dbReference>
<dbReference type="SUPFAM" id="SSF51445">
    <property type="entry name" value="(Trans)glycosidases"/>
    <property type="match status" value="1"/>
</dbReference>
<gene>
    <name evidence="1" type="ORF">EDC38_2334</name>
</gene>
<dbReference type="OrthoDB" id="629332at2"/>